<dbReference type="SUPFAM" id="SSF48403">
    <property type="entry name" value="Ankyrin repeat"/>
    <property type="match status" value="1"/>
</dbReference>
<dbReference type="AlphaFoldDB" id="A0ABD1BVI7"/>
<organism evidence="5 6">
    <name type="scientific">Cardamine amara subsp. amara</name>
    <dbReference type="NCBI Taxonomy" id="228776"/>
    <lineage>
        <taxon>Eukaryota</taxon>
        <taxon>Viridiplantae</taxon>
        <taxon>Streptophyta</taxon>
        <taxon>Embryophyta</taxon>
        <taxon>Tracheophyta</taxon>
        <taxon>Spermatophyta</taxon>
        <taxon>Magnoliopsida</taxon>
        <taxon>eudicotyledons</taxon>
        <taxon>Gunneridae</taxon>
        <taxon>Pentapetalae</taxon>
        <taxon>rosids</taxon>
        <taxon>malvids</taxon>
        <taxon>Brassicales</taxon>
        <taxon>Brassicaceae</taxon>
        <taxon>Cardamineae</taxon>
        <taxon>Cardamine</taxon>
    </lineage>
</organism>
<keyword evidence="2 3" id="KW-0040">ANK repeat</keyword>
<keyword evidence="1" id="KW-0677">Repeat</keyword>
<proteinExistence type="predicted"/>
<accession>A0ABD1BVI7</accession>
<keyword evidence="5" id="KW-0418">Kinase</keyword>
<reference evidence="5 6" key="1">
    <citation type="submission" date="2024-04" db="EMBL/GenBank/DDBJ databases">
        <title>Genome assembly C_amara_ONT_v2.</title>
        <authorList>
            <person name="Yant L."/>
            <person name="Moore C."/>
            <person name="Slenker M."/>
        </authorList>
    </citation>
    <scope>NUCLEOTIDE SEQUENCE [LARGE SCALE GENOMIC DNA]</scope>
    <source>
        <tissue evidence="5">Leaf</tissue>
    </source>
</reference>
<feature type="region of interest" description="Disordered" evidence="4">
    <location>
        <begin position="1"/>
        <end position="30"/>
    </location>
</feature>
<dbReference type="Gene3D" id="1.25.40.20">
    <property type="entry name" value="Ankyrin repeat-containing domain"/>
    <property type="match status" value="1"/>
</dbReference>
<evidence type="ECO:0000256" key="2">
    <source>
        <dbReference type="ARBA" id="ARBA00023043"/>
    </source>
</evidence>
<dbReference type="PROSITE" id="PS50088">
    <property type="entry name" value="ANK_REPEAT"/>
    <property type="match status" value="1"/>
</dbReference>
<evidence type="ECO:0000313" key="6">
    <source>
        <dbReference type="Proteomes" id="UP001558713"/>
    </source>
</evidence>
<evidence type="ECO:0000256" key="1">
    <source>
        <dbReference type="ARBA" id="ARBA00022737"/>
    </source>
</evidence>
<protein>
    <submittedName>
        <fullName evidence="5">Serine/threonine-protein kinase VIK</fullName>
    </submittedName>
</protein>
<dbReference type="Pfam" id="PF12796">
    <property type="entry name" value="Ank_2"/>
    <property type="match status" value="1"/>
</dbReference>
<dbReference type="PROSITE" id="PS50297">
    <property type="entry name" value="ANK_REP_REGION"/>
    <property type="match status" value="1"/>
</dbReference>
<name>A0ABD1BVI7_CARAN</name>
<gene>
    <name evidence="5" type="ORF">V5N11_016206</name>
</gene>
<sequence>MSSDSPAAGDGGEQAAAGTSVPSPSYDKQKEKARVSRTSLILWHAHQNDAAAVRKLLEEDPTLVHARDYDKRTPLHVASLHGWIDVVKCLFEFGADVNAQDRWKNTPLADAEGARKMKMIELLKFHGGLSYNEKAITEEVANGSLYEEADKVISGRLFRGSGCLKGTAITAVVVAAAGAVAAVFLSSNPEATTELINLVDSYANVIITTLKN</sequence>
<keyword evidence="5" id="KW-0808">Transferase</keyword>
<dbReference type="InterPro" id="IPR002110">
    <property type="entry name" value="Ankyrin_rpt"/>
</dbReference>
<evidence type="ECO:0000256" key="3">
    <source>
        <dbReference type="PROSITE-ProRule" id="PRU00023"/>
    </source>
</evidence>
<dbReference type="EMBL" id="JBANAX010000136">
    <property type="protein sequence ID" value="KAL1221140.1"/>
    <property type="molecule type" value="Genomic_DNA"/>
</dbReference>
<evidence type="ECO:0000313" key="5">
    <source>
        <dbReference type="EMBL" id="KAL1221140.1"/>
    </source>
</evidence>
<dbReference type="PANTHER" id="PTHR24171">
    <property type="entry name" value="ANKYRIN REPEAT DOMAIN-CONTAINING PROTEIN 39-RELATED"/>
    <property type="match status" value="1"/>
</dbReference>
<dbReference type="Proteomes" id="UP001558713">
    <property type="component" value="Unassembled WGS sequence"/>
</dbReference>
<evidence type="ECO:0000256" key="4">
    <source>
        <dbReference type="SAM" id="MobiDB-lite"/>
    </source>
</evidence>
<dbReference type="InterPro" id="IPR036770">
    <property type="entry name" value="Ankyrin_rpt-contain_sf"/>
</dbReference>
<dbReference type="SMART" id="SM00248">
    <property type="entry name" value="ANK"/>
    <property type="match status" value="1"/>
</dbReference>
<keyword evidence="6" id="KW-1185">Reference proteome</keyword>
<dbReference type="PANTHER" id="PTHR24171:SF9">
    <property type="entry name" value="ANKYRIN REPEAT DOMAIN-CONTAINING PROTEIN 39"/>
    <property type="match status" value="1"/>
</dbReference>
<dbReference type="GO" id="GO:0016301">
    <property type="term" value="F:kinase activity"/>
    <property type="evidence" value="ECO:0007669"/>
    <property type="project" value="UniProtKB-KW"/>
</dbReference>
<feature type="repeat" description="ANK" evidence="3">
    <location>
        <begin position="70"/>
        <end position="102"/>
    </location>
</feature>
<comment type="caution">
    <text evidence="5">The sequence shown here is derived from an EMBL/GenBank/DDBJ whole genome shotgun (WGS) entry which is preliminary data.</text>
</comment>